<keyword evidence="1" id="KW-0106">Calcium</keyword>
<evidence type="ECO:0000256" key="2">
    <source>
        <dbReference type="SAM" id="MobiDB-lite"/>
    </source>
</evidence>
<protein>
    <recommendedName>
        <fullName evidence="3">RapA2 cadherin-like domain-containing protein</fullName>
    </recommendedName>
</protein>
<comment type="caution">
    <text evidence="4">The sequence shown here is derived from an EMBL/GenBank/DDBJ whole genome shotgun (WGS) entry which is preliminary data.</text>
</comment>
<keyword evidence="5" id="KW-1185">Reference proteome</keyword>
<dbReference type="Pfam" id="PF00353">
    <property type="entry name" value="HemolysinCabind"/>
    <property type="match status" value="1"/>
</dbReference>
<dbReference type="InterPro" id="IPR011049">
    <property type="entry name" value="Serralysin-like_metalloprot_C"/>
</dbReference>
<dbReference type="Proteomes" id="UP000241771">
    <property type="component" value="Unassembled WGS sequence"/>
</dbReference>
<dbReference type="InterPro" id="IPR040853">
    <property type="entry name" value="RapA2_cadherin-like"/>
</dbReference>
<evidence type="ECO:0000313" key="4">
    <source>
        <dbReference type="EMBL" id="PSW20754.1"/>
    </source>
</evidence>
<dbReference type="InterPro" id="IPR019959">
    <property type="entry name" value="T1SS-143_rpt-cont_dom"/>
</dbReference>
<dbReference type="Pfam" id="PF17803">
    <property type="entry name" value="Cadherin_4"/>
    <property type="match status" value="1"/>
</dbReference>
<dbReference type="InterPro" id="IPR001343">
    <property type="entry name" value="Hemolysn_Ca-bd"/>
</dbReference>
<dbReference type="NCBIfam" id="TIGR03660">
    <property type="entry name" value="T1SS_rpt_143"/>
    <property type="match status" value="1"/>
</dbReference>
<gene>
    <name evidence="4" type="ORF">C9I98_07895</name>
</gene>
<dbReference type="RefSeq" id="WP_107271824.1">
    <property type="nucleotide sequence ID" value="NZ_PYMA01000003.1"/>
</dbReference>
<feature type="region of interest" description="Disordered" evidence="2">
    <location>
        <begin position="753"/>
        <end position="774"/>
    </location>
</feature>
<organism evidence="4 5">
    <name type="scientific">Photobacterium sanctipauli</name>
    <dbReference type="NCBI Taxonomy" id="1342794"/>
    <lineage>
        <taxon>Bacteria</taxon>
        <taxon>Pseudomonadati</taxon>
        <taxon>Pseudomonadota</taxon>
        <taxon>Gammaproteobacteria</taxon>
        <taxon>Vibrionales</taxon>
        <taxon>Vibrionaceae</taxon>
        <taxon>Photobacterium</taxon>
    </lineage>
</organism>
<dbReference type="InterPro" id="IPR018511">
    <property type="entry name" value="Hemolysin-typ_Ca-bd_CS"/>
</dbReference>
<feature type="region of interest" description="Disordered" evidence="2">
    <location>
        <begin position="1689"/>
        <end position="1715"/>
    </location>
</feature>
<sequence>MADPSQRSVSFPQTATHIQVKDASARYVVMKNGEPVLVDWPCPKCVLISSATKSDVEEGASGQFGNFPVNPQDGALSAGELAELQALILAGGNPIDILAAPAAGNAGVASGDSANSGFVVVTYDEDSTLTEAGFDTAFTPDASEIIEDIAPIFAAIGGESGAMQLTEGDLDPNTYPSTSSTTILVAAGSLPLDASSFSFDPLTLSALLAELSSEITSSGQAVDFRFDPASNSIIGEVAAGQTNSGEVVVSFLVESSEQGRDVSVTVTTTLARPVDHLPNGDTSGLVTNSNDNLSVLLAIQGADLAGNVLTVPALVSSSMLDGIDPQFGIDTGTIIDEADSLGVDVDGAIPLDLGSDEISTIIIDPTQPDLEGITSNGFETQVLVAGNQLLLVDSRGETVLSLTIETDGSYVANLMLPLDQLTRAQLVLTIGVTATDFDGDIAPGIAVLITIDGNSPPGGEEGAITFTEPDFIPNEYPVNGSDEFDLQPGVDRLDPDSVRIDELEIDALIAELNNEVSSGNQPLVFSYDPATGVLSGALPNGDIALQLTITAVQSADGLGLTLTSTLAQLLPLDHLQSGNNSGRVTVDGEQIVITIPIQANDTDGDFLDEPAILTLTIIDGEFPAFGLDAGATVIDPDQGAAPVVADSEIELDVGSDDINSLVIIDNAALADVIDSFSSNGESVSYQVNQNQLSIIDSGGQEVLTVTIDTDGSYQVVLSDAFDQPVDSNQIVLPIEVRVTDDDGDSDQSQITVTLEDGSDPAGGETAQAGFTEPDLEPNDYPAGATASISLAAGSDRLVADSFTIDPAQLDAVITDFQTLLTSAGEAITFSFDESTGLLEGRLPDGTLAITLALSAAQAGDGRGVEGEVMVTQFVPLDHLEASQSSPYINTTGTEIALSLPIMATDTDGDDLATPAIVTTTITDGEFPALEQGAGLSVNETDDNSQPVSSSIDIDKGSDDIRDLVFTENQPEVLFTSDGSALTWVVEGDPLGTQVSLQDELGNTILVVTMTSSGINAGEFTATLTGTIDHFDDDTATLPLNVVITDNDNDQTNGQISIDVTDGDDPEGGGEINVSFTEPDLVPNEYPATSNLTITVPAGSDRLVPESVQIEPSALAEILAELELELASGGEPLTFSYDVATGLLEGRLDDGSPEGLLVLSVAVSAQQVVDSNDAEVTLTVTQFAPLDHALDGNSEGFVFVDGDTISIALPIQLEDADGDSLVFPITGTAIIDDGAIPALGDDSGVQVNETADLNTPTDGNIEVDIGSDDVAFIHFADEQPSLAGLFSDGQPVSFEVVDGNTLNAFIEQDNQQVPVLSVVIQPDGSYQVLLSNNLDHLDGDVISLPLDIVISDDDGDTNTGVITVAVEDGDDPAFGGDSGVELDEGADGIASGNGSIEVITGSDDIVSLVFEADQPSLTGLTSNGFATVTQINGNQVSVTLASDPDSVVLNIEIGLDGSYTVTQLRPLDQFDPPDNNNLTLAIRAEDRDGDVSEQGIINVTILDGVDPEGGNTADLGFTEGDLTPDDPALGYPVSDSASLTIASGVDRLDPATIALDPDQVDTLINELQTEVTASGIAVVAIWSADTNTLTLTANGETVLTAALSAVQNPDGEQVDLTIAVTQFLPLDHNGSEATGLVRQQDDTIEIDWPIQLQDTDGDSLTTPVLITSTITDGVDPEIDAIPALTVLESDIDEGGDFHPGSNPDGDGETDSDDVGIDVGSDNIETFLVDVDAFNQANTGTLTAGGEQVVLVNTANNRYEGQVNGVAVFVLTFMPNQGSSLGHSYAFELLGALDHQQPDNDDELQLEFIVSAQDFDGDVSNPESLVVTVVDDIPQTSDAEFSPVEEGGTTETLDVLTVPEEGADDAVVTAVIINEERLELTGDPNPEGFFIFPVEQDGLALGELFISPEGQVFFVSNIVPSTEPNIFTTVDFEVTDGDNDISTSTLTITITDEAPELIVDQVEGEEDQARNPDESLNDPALGIPITMTIDVGDEDRGEQIGEVFIQLPAEPHGAFYLNGELLVPDGNQVLIPATAFTDPDDDGVYQLQGVTFVSDIDYSTLDEPDDLLDFTVTAQVVTNDGANHPLQTGTLSIDVLGIADAPSFAETTVTYYGDGLEDSDNISLAGSFQAMLEDLDGSEVLTYFITITQGEGQIIGDGITETAPGSGIFEVPVDSIASVELDPAPNFSGDIRLNLTAQSRERGNFVPEFETAETTIELLVNVLPVADDAQLKVSRVESLEDEPIALAPLIDLIKLDDNDDDFGVETLFVRISDLPEGAVLEQDGTVLTPDENGVYEILFDDLPLVQLIPVPESNIDFDITVEGVVKDEVTITLEDGTTTIVEDVLVTPAQTIEVELTGVVDEPDFIVDGTDWTPLPDGQPGLEITIDEDTDATLDFTLVSGEFANAPLDDSETLTFVISNIPEGAQIFDAAGNEQTLVFVGFDPDTGLPRYEVKLDGEAIGDPDQPVAITIRPAENSTTDIVLDASIVVTENDGDQASFDAQLIIHIEPVVDAGDYTLQSNGLEDEFINLNWRPNLADDKEQITGLVIQNVGADYQLQINDGGTITVLTIDENGSVTLSQAELALLLANAQLQLLAPEDSDLNLTGDTALTTVVTVTEEDVDSDATDTQDINGTLNVIIRAVVEPDGELGVQVDGEFVDSLESADGSVDLSGGDGSDGQIVFTDLDPSSIENIQSIVITFPGEPETGFVVIGGINNGDGSWTIPSGSFDDIQILAPVGFEGEVTVQLDAEVQDQSDDGDVSTLVIVSDEITINFLAGALNDQLAGEIITDDTIIVTGEEDTAVDLADFLNQIVSINTDDDNQLDDEFSLVISAADLPNGASISGMDFNFVTDEYVIKVPVQADGSLNLSGITLNLPLDFAGDFILPVKYVNTDTASGDTQEVNDDIPVRISPVLDIPERTGDNERVPDIGITVVETQGLDADRQPIEDGEPEVIYPGIALEDGVIILNVTAAVADISTTLEEGLETIESVVIDVSGAGGFLIDETGQQVTTLTVTDLTQLDNIQYIPVEDFSGDVAVNVALNIIDTAVFDESAGENVEIDSANSFAQDVVFEIIAVNDEVEFTGVETPVVGDEDAGAISFAGIGGSVVDIDGSESILSLKIVDVPEGFIIDGAANNGGGEWSVAIAPGSTSFDLANLGLIPPKDFSGSVELGIVVFSKEQSLDLPAEFTSNFTVVVNPIADRVDTDITPTAEGAEDAAIDLILNIEAFDDSDSYTGTGTNVDENPPETLQIIVSNVPDSSQIALPDGVTGTVINNNDGSWLVTVAAPDLDRLVFIPGNANNNNWDGELALDIRAVDQTDVAGDDIAVFQTITLDIEAVNDAPELPDIDDQTVEEDTPLVITGITVTDVDFNEAGTTGVMSVSLSVTNGQLTVVDDGSLSITGNGTNSLQIEGSIEAINTLFDAGVTYLGDPDFKGDDVMSVSVNDNGNVGTGGPLQDDIAINITVTPKPEPPLFTLSVPQLSNTRAALGTLVPLIGLVVTPVDADETLFVEVRNLGDGRLVDGNGGEVGTDNGDGSWHVPVAQLDDLFVADLAEGENSLTLVAIAQEIDGSEAESTEIVIGVRIDNLAKTGNQIGVGDSDAENLVVGSDADETLFGGLADDILVGGNGEDELFGGEGNDELWGGERNAVGDGASDVFTWQLDDLGDGSTTYTDTVKDFEINLDQLDIAEILPDSGEEDLDRLINNITAEIDADEAVNLAVSASETLQQHIVVENIDVASLGLGVGSTSSEIITELFNNGVFIVD</sequence>
<name>A0A2T3NWU7_9GAMM</name>
<proteinExistence type="predicted"/>
<evidence type="ECO:0000256" key="1">
    <source>
        <dbReference type="ARBA" id="ARBA00022837"/>
    </source>
</evidence>
<dbReference type="PROSITE" id="PS00330">
    <property type="entry name" value="HEMOLYSIN_CALCIUM"/>
    <property type="match status" value="1"/>
</dbReference>
<dbReference type="EMBL" id="PYMA01000003">
    <property type="protein sequence ID" value="PSW20754.1"/>
    <property type="molecule type" value="Genomic_DNA"/>
</dbReference>
<reference evidence="4 5" key="1">
    <citation type="submission" date="2018-01" db="EMBL/GenBank/DDBJ databases">
        <title>Whole genome sequencing of Histamine producing bacteria.</title>
        <authorList>
            <person name="Butler K."/>
        </authorList>
    </citation>
    <scope>NUCLEOTIDE SEQUENCE [LARGE SCALE GENOMIC DNA]</scope>
    <source>
        <strain evidence="4 5">DSM 100436</strain>
    </source>
</reference>
<evidence type="ECO:0000313" key="5">
    <source>
        <dbReference type="Proteomes" id="UP000241771"/>
    </source>
</evidence>
<dbReference type="SUPFAM" id="SSF51120">
    <property type="entry name" value="beta-Roll"/>
    <property type="match status" value="1"/>
</dbReference>
<feature type="domain" description="RapA2 cadherin-like" evidence="3">
    <location>
        <begin position="3327"/>
        <end position="3396"/>
    </location>
</feature>
<accession>A0A2T3NWU7</accession>
<dbReference type="GO" id="GO:0005509">
    <property type="term" value="F:calcium ion binding"/>
    <property type="evidence" value="ECO:0007669"/>
    <property type="project" value="InterPro"/>
</dbReference>
<evidence type="ECO:0000259" key="3">
    <source>
        <dbReference type="Pfam" id="PF17803"/>
    </source>
</evidence>
<feature type="compositionally biased region" description="Acidic residues" evidence="2">
    <location>
        <begin position="1704"/>
        <end position="1714"/>
    </location>
</feature>
<dbReference type="Gene3D" id="2.150.10.10">
    <property type="entry name" value="Serralysin-like metalloprotease, C-terminal"/>
    <property type="match status" value="1"/>
</dbReference>